<dbReference type="RefSeq" id="WP_008854987.1">
    <property type="nucleotide sequence ID" value="NZ_JOPB01000023.1"/>
</dbReference>
<dbReference type="Gene3D" id="3.60.140.10">
    <property type="entry name" value="CNF1/YfiH-like putative cysteine hydrolases"/>
    <property type="match status" value="1"/>
</dbReference>
<evidence type="ECO:0000256" key="9">
    <source>
        <dbReference type="ARBA" id="ARBA00049893"/>
    </source>
</evidence>
<evidence type="ECO:0000256" key="7">
    <source>
        <dbReference type="ARBA" id="ARBA00047989"/>
    </source>
</evidence>
<dbReference type="InterPro" id="IPR038371">
    <property type="entry name" value="Cu_polyphenol_OxRdtase_sf"/>
</dbReference>
<dbReference type="GO" id="GO:0016787">
    <property type="term" value="F:hydrolase activity"/>
    <property type="evidence" value="ECO:0007669"/>
    <property type="project" value="UniProtKB-KW"/>
</dbReference>
<keyword evidence="12" id="KW-1185">Reference proteome</keyword>
<comment type="similarity">
    <text evidence="2 10">Belongs to the purine nucleoside phosphorylase YfiH/LACC1 family.</text>
</comment>
<comment type="catalytic activity">
    <reaction evidence="9">
        <text>S-methyl-5'-thioadenosine + phosphate = 5-(methylsulfanyl)-alpha-D-ribose 1-phosphate + adenine</text>
        <dbReference type="Rhea" id="RHEA:11852"/>
        <dbReference type="ChEBI" id="CHEBI:16708"/>
        <dbReference type="ChEBI" id="CHEBI:17509"/>
        <dbReference type="ChEBI" id="CHEBI:43474"/>
        <dbReference type="ChEBI" id="CHEBI:58533"/>
        <dbReference type="EC" id="2.4.2.28"/>
    </reaction>
    <physiologicalReaction direction="left-to-right" evidence="9">
        <dbReference type="Rhea" id="RHEA:11853"/>
    </physiologicalReaction>
</comment>
<evidence type="ECO:0000256" key="10">
    <source>
        <dbReference type="RuleBase" id="RU361274"/>
    </source>
</evidence>
<evidence type="ECO:0000256" key="8">
    <source>
        <dbReference type="ARBA" id="ARBA00048968"/>
    </source>
</evidence>
<keyword evidence="3" id="KW-0808">Transferase</keyword>
<dbReference type="AlphaFoldDB" id="A0A251ZSS5"/>
<comment type="catalytic activity">
    <reaction evidence="1">
        <text>inosine + phosphate = alpha-D-ribose 1-phosphate + hypoxanthine</text>
        <dbReference type="Rhea" id="RHEA:27646"/>
        <dbReference type="ChEBI" id="CHEBI:17368"/>
        <dbReference type="ChEBI" id="CHEBI:17596"/>
        <dbReference type="ChEBI" id="CHEBI:43474"/>
        <dbReference type="ChEBI" id="CHEBI:57720"/>
        <dbReference type="EC" id="2.4.2.1"/>
    </reaction>
    <physiologicalReaction direction="left-to-right" evidence="1">
        <dbReference type="Rhea" id="RHEA:27647"/>
    </physiologicalReaction>
</comment>
<evidence type="ECO:0000256" key="1">
    <source>
        <dbReference type="ARBA" id="ARBA00000553"/>
    </source>
</evidence>
<dbReference type="Pfam" id="PF02578">
    <property type="entry name" value="Cu-oxidase_4"/>
    <property type="match status" value="1"/>
</dbReference>
<evidence type="ECO:0000313" key="12">
    <source>
        <dbReference type="Proteomes" id="UP000194946"/>
    </source>
</evidence>
<dbReference type="GO" id="GO:0005507">
    <property type="term" value="F:copper ion binding"/>
    <property type="evidence" value="ECO:0007669"/>
    <property type="project" value="TreeGrafter"/>
</dbReference>
<dbReference type="InterPro" id="IPR003730">
    <property type="entry name" value="Cu_polyphenol_OxRdtase"/>
</dbReference>
<dbReference type="EMBL" id="JOPB01000023">
    <property type="protein sequence ID" value="OUI77713.1"/>
    <property type="molecule type" value="Genomic_DNA"/>
</dbReference>
<dbReference type="SUPFAM" id="SSF64438">
    <property type="entry name" value="CNF1/YfiH-like putative cysteine hydrolases"/>
    <property type="match status" value="1"/>
</dbReference>
<sequence length="258" mass="28266">MSAELLVIRHSLLKDKVRHGFFTRVGGVSQGGYASLNCGIKTEDNLEHIAENRHRVAQDIGVEDSYLWGGLQVHSAKVKYVTKENCERCEVDGGVTDDPDVAVSVLTADCGPVLFTTFDGRIVGAAHAGWRGAAFGVLDETITQMEALGAKTNEIIAVVGPCIDASRYEVKDDMRLQVLEQDSHAGVFFKQVTDDQYLFDLGHYCVDRLRRRHVAIAALLGRDTLSDETHFFSHRRRTLAGGGVLGHQISVIACNKGK</sequence>
<dbReference type="PANTHER" id="PTHR30616:SF2">
    <property type="entry name" value="PURINE NUCLEOSIDE PHOSPHORYLASE LACC1"/>
    <property type="match status" value="1"/>
</dbReference>
<evidence type="ECO:0000256" key="5">
    <source>
        <dbReference type="ARBA" id="ARBA00022801"/>
    </source>
</evidence>
<comment type="caution">
    <text evidence="11">The sequence shown here is derived from an EMBL/GenBank/DDBJ whole genome shotgun (WGS) entry which is preliminary data.</text>
</comment>
<name>A0A251ZSS5_9PROT</name>
<evidence type="ECO:0000256" key="6">
    <source>
        <dbReference type="ARBA" id="ARBA00022833"/>
    </source>
</evidence>
<evidence type="ECO:0000256" key="4">
    <source>
        <dbReference type="ARBA" id="ARBA00022723"/>
    </source>
</evidence>
<dbReference type="NCBIfam" id="TIGR00726">
    <property type="entry name" value="peptidoglycan editing factor PgeF"/>
    <property type="match status" value="1"/>
</dbReference>
<organism evidence="11 12">
    <name type="scientific">Commensalibacter intestini</name>
    <dbReference type="NCBI Taxonomy" id="479936"/>
    <lineage>
        <taxon>Bacteria</taxon>
        <taxon>Pseudomonadati</taxon>
        <taxon>Pseudomonadota</taxon>
        <taxon>Alphaproteobacteria</taxon>
        <taxon>Acetobacterales</taxon>
        <taxon>Acetobacteraceae</taxon>
    </lineage>
</organism>
<keyword evidence="5" id="KW-0378">Hydrolase</keyword>
<protein>
    <recommendedName>
        <fullName evidence="10">Purine nucleoside phosphorylase</fullName>
    </recommendedName>
</protein>
<dbReference type="GO" id="GO:0017061">
    <property type="term" value="F:S-methyl-5-thioadenosine phosphorylase activity"/>
    <property type="evidence" value="ECO:0007669"/>
    <property type="project" value="UniProtKB-EC"/>
</dbReference>
<keyword evidence="6" id="KW-0862">Zinc</keyword>
<evidence type="ECO:0000256" key="2">
    <source>
        <dbReference type="ARBA" id="ARBA00007353"/>
    </source>
</evidence>
<reference evidence="12" key="1">
    <citation type="submission" date="2014-06" db="EMBL/GenBank/DDBJ databases">
        <authorList>
            <person name="Winans N.J."/>
            <person name="Newell P.D."/>
            <person name="Douglas A.E."/>
        </authorList>
    </citation>
    <scope>NUCLEOTIDE SEQUENCE [LARGE SCALE GENOMIC DNA]</scope>
    <source>
        <strain evidence="12">DmL_052</strain>
    </source>
</reference>
<evidence type="ECO:0000313" key="11">
    <source>
        <dbReference type="EMBL" id="OUI77713.1"/>
    </source>
</evidence>
<proteinExistence type="inferred from homology"/>
<dbReference type="CDD" id="cd16833">
    <property type="entry name" value="YfiH"/>
    <property type="match status" value="1"/>
</dbReference>
<dbReference type="Proteomes" id="UP000194946">
    <property type="component" value="Unassembled WGS sequence"/>
</dbReference>
<dbReference type="InterPro" id="IPR011324">
    <property type="entry name" value="Cytotoxic_necrot_fac-like_cat"/>
</dbReference>
<gene>
    <name evidence="11" type="ORF">HK18_03465</name>
</gene>
<accession>A0A251ZSS5</accession>
<comment type="catalytic activity">
    <reaction evidence="7">
        <text>adenosine + H2O + H(+) = inosine + NH4(+)</text>
        <dbReference type="Rhea" id="RHEA:24408"/>
        <dbReference type="ChEBI" id="CHEBI:15377"/>
        <dbReference type="ChEBI" id="CHEBI:15378"/>
        <dbReference type="ChEBI" id="CHEBI:16335"/>
        <dbReference type="ChEBI" id="CHEBI:17596"/>
        <dbReference type="ChEBI" id="CHEBI:28938"/>
        <dbReference type="EC" id="3.5.4.4"/>
    </reaction>
    <physiologicalReaction direction="left-to-right" evidence="7">
        <dbReference type="Rhea" id="RHEA:24409"/>
    </physiologicalReaction>
</comment>
<comment type="catalytic activity">
    <reaction evidence="8">
        <text>adenosine + phosphate = alpha-D-ribose 1-phosphate + adenine</text>
        <dbReference type="Rhea" id="RHEA:27642"/>
        <dbReference type="ChEBI" id="CHEBI:16335"/>
        <dbReference type="ChEBI" id="CHEBI:16708"/>
        <dbReference type="ChEBI" id="CHEBI:43474"/>
        <dbReference type="ChEBI" id="CHEBI:57720"/>
        <dbReference type="EC" id="2.4.2.1"/>
    </reaction>
    <physiologicalReaction direction="left-to-right" evidence="8">
        <dbReference type="Rhea" id="RHEA:27643"/>
    </physiologicalReaction>
</comment>
<keyword evidence="4" id="KW-0479">Metal-binding</keyword>
<dbReference type="PANTHER" id="PTHR30616">
    <property type="entry name" value="UNCHARACTERIZED PROTEIN YFIH"/>
    <property type="match status" value="1"/>
</dbReference>
<evidence type="ECO:0000256" key="3">
    <source>
        <dbReference type="ARBA" id="ARBA00022679"/>
    </source>
</evidence>